<dbReference type="Pfam" id="PF02021">
    <property type="entry name" value="UPF0102"/>
    <property type="match status" value="1"/>
</dbReference>
<dbReference type="RefSeq" id="WP_149727829.1">
    <property type="nucleotide sequence ID" value="NZ_VUJV01000003.1"/>
</dbReference>
<dbReference type="InterPro" id="IPR011335">
    <property type="entry name" value="Restrct_endonuc-II-like"/>
</dbReference>
<dbReference type="InterPro" id="IPR011856">
    <property type="entry name" value="tRNA_endonuc-like_dom_sf"/>
</dbReference>
<dbReference type="HAMAP" id="MF_00048">
    <property type="entry name" value="UPF0102"/>
    <property type="match status" value="1"/>
</dbReference>
<comment type="caution">
    <text evidence="3">The sequence shown here is derived from an EMBL/GenBank/DDBJ whole genome shotgun (WGS) entry which is preliminary data.</text>
</comment>
<dbReference type="Gene3D" id="3.40.1350.10">
    <property type="match status" value="1"/>
</dbReference>
<dbReference type="InterPro" id="IPR003509">
    <property type="entry name" value="UPF0102_YraN-like"/>
</dbReference>
<evidence type="ECO:0000313" key="3">
    <source>
        <dbReference type="EMBL" id="KAA1418487.1"/>
    </source>
</evidence>
<reference evidence="3 4" key="2">
    <citation type="submission" date="2019-09" db="EMBL/GenBank/DDBJ databases">
        <authorList>
            <person name="Jin C."/>
        </authorList>
    </citation>
    <scope>NUCLEOTIDE SEQUENCE [LARGE SCALE GENOMIC DNA]</scope>
    <source>
        <strain evidence="3 4">BN130099</strain>
    </source>
</reference>
<dbReference type="NCBIfam" id="NF009150">
    <property type="entry name" value="PRK12497.1-3"/>
    <property type="match status" value="1"/>
</dbReference>
<name>A0A5B1LFR4_9ACTN</name>
<keyword evidence="4" id="KW-1185">Reference proteome</keyword>
<dbReference type="PANTHER" id="PTHR34039">
    <property type="entry name" value="UPF0102 PROTEIN YRAN"/>
    <property type="match status" value="1"/>
</dbReference>
<dbReference type="NCBIfam" id="NF009154">
    <property type="entry name" value="PRK12497.3-3"/>
    <property type="match status" value="1"/>
</dbReference>
<dbReference type="PANTHER" id="PTHR34039:SF1">
    <property type="entry name" value="UPF0102 PROTEIN YRAN"/>
    <property type="match status" value="1"/>
</dbReference>
<sequence>MTETTTAAARQALGAYGEDVAARHLVEQGLVLLERNWRCDEGEIDLVLRDGQTLVVCEVKTRSSYQAGTPHEAITDAKLDRLKRLAERWAVERGLRPSDTRVDLVAVLRPRRGPAIVDHVAGLC</sequence>
<evidence type="ECO:0000256" key="1">
    <source>
        <dbReference type="ARBA" id="ARBA00006738"/>
    </source>
</evidence>
<dbReference type="CDD" id="cd20736">
    <property type="entry name" value="PoNe_Nuclease"/>
    <property type="match status" value="1"/>
</dbReference>
<evidence type="ECO:0000313" key="4">
    <source>
        <dbReference type="Proteomes" id="UP000325003"/>
    </source>
</evidence>
<dbReference type="AlphaFoldDB" id="A0A5B1LFR4"/>
<organism evidence="3 4">
    <name type="scientific">Nocardioides humilatus</name>
    <dbReference type="NCBI Taxonomy" id="2607660"/>
    <lineage>
        <taxon>Bacteria</taxon>
        <taxon>Bacillati</taxon>
        <taxon>Actinomycetota</taxon>
        <taxon>Actinomycetes</taxon>
        <taxon>Propionibacteriales</taxon>
        <taxon>Nocardioidaceae</taxon>
        <taxon>Nocardioides</taxon>
    </lineage>
</organism>
<dbReference type="Proteomes" id="UP000325003">
    <property type="component" value="Unassembled WGS sequence"/>
</dbReference>
<reference evidence="3 4" key="1">
    <citation type="submission" date="2019-09" db="EMBL/GenBank/DDBJ databases">
        <title>Nocardioides panacisoli sp. nov., isolated from the soil of a ginseng field.</title>
        <authorList>
            <person name="Cho C."/>
        </authorList>
    </citation>
    <scope>NUCLEOTIDE SEQUENCE [LARGE SCALE GENOMIC DNA]</scope>
    <source>
        <strain evidence="3 4">BN130099</strain>
    </source>
</reference>
<protein>
    <recommendedName>
        <fullName evidence="2">UPF0102 protein F0U44_08210</fullName>
    </recommendedName>
</protein>
<proteinExistence type="inferred from homology"/>
<dbReference type="SUPFAM" id="SSF52980">
    <property type="entry name" value="Restriction endonuclease-like"/>
    <property type="match status" value="1"/>
</dbReference>
<dbReference type="EMBL" id="VUJV01000003">
    <property type="protein sequence ID" value="KAA1418487.1"/>
    <property type="molecule type" value="Genomic_DNA"/>
</dbReference>
<comment type="similarity">
    <text evidence="1 2">Belongs to the UPF0102 family.</text>
</comment>
<evidence type="ECO:0000256" key="2">
    <source>
        <dbReference type="HAMAP-Rule" id="MF_00048"/>
    </source>
</evidence>
<dbReference type="GO" id="GO:0003676">
    <property type="term" value="F:nucleic acid binding"/>
    <property type="evidence" value="ECO:0007669"/>
    <property type="project" value="InterPro"/>
</dbReference>
<accession>A0A5B1LFR4</accession>
<gene>
    <name evidence="3" type="ORF">F0U44_08210</name>
</gene>